<evidence type="ECO:0000256" key="3">
    <source>
        <dbReference type="ARBA" id="ARBA00023136"/>
    </source>
</evidence>
<dbReference type="GO" id="GO:0005737">
    <property type="term" value="C:cytoplasm"/>
    <property type="evidence" value="ECO:0007669"/>
    <property type="project" value="TreeGrafter"/>
</dbReference>
<evidence type="ECO:0000256" key="6">
    <source>
        <dbReference type="ARBA" id="ARBA00070523"/>
    </source>
</evidence>
<feature type="compositionally biased region" description="Basic and acidic residues" evidence="8">
    <location>
        <begin position="106"/>
        <end position="128"/>
    </location>
</feature>
<reference evidence="10" key="1">
    <citation type="thesis" date="2020" institute="ProQuest LLC" country="789 East Eisenhower Parkway, Ann Arbor, MI, USA">
        <title>Comparative Genomics and Chromosome Evolution.</title>
        <authorList>
            <person name="Mudd A.B."/>
        </authorList>
    </citation>
    <scope>NUCLEOTIDE SEQUENCE</scope>
    <source>
        <strain evidence="10">HN-11 Male</strain>
        <tissue evidence="10">Kidney and liver</tissue>
    </source>
</reference>
<keyword evidence="2" id="KW-0833">Ubl conjugation pathway</keyword>
<protein>
    <recommendedName>
        <fullName evidence="6">UBX domain-containing protein 6</fullName>
    </recommendedName>
    <alternativeName>
        <fullName evidence="7">UBX domain-containing protein 1</fullName>
    </alternativeName>
</protein>
<feature type="domain" description="UBX" evidence="9">
    <location>
        <begin position="363"/>
        <end position="438"/>
    </location>
</feature>
<dbReference type="InterPro" id="IPR001012">
    <property type="entry name" value="UBX_dom"/>
</dbReference>
<dbReference type="InterPro" id="IPR036339">
    <property type="entry name" value="PUB-like_dom_sf"/>
</dbReference>
<dbReference type="Gene3D" id="1.20.58.2190">
    <property type="match status" value="1"/>
</dbReference>
<dbReference type="GO" id="GO:0006950">
    <property type="term" value="P:response to stress"/>
    <property type="evidence" value="ECO:0007669"/>
    <property type="project" value="UniProtKB-ARBA"/>
</dbReference>
<dbReference type="CDD" id="cd16119">
    <property type="entry name" value="UBX_UBXN6"/>
    <property type="match status" value="1"/>
</dbReference>
<dbReference type="SMART" id="SM00166">
    <property type="entry name" value="UBX"/>
    <property type="match status" value="1"/>
</dbReference>
<dbReference type="AlphaFoldDB" id="A0A8J6K1C8"/>
<dbReference type="InterPro" id="IPR029071">
    <property type="entry name" value="Ubiquitin-like_domsf"/>
</dbReference>
<comment type="subcellular location">
    <subcellularLocation>
        <location evidence="1">Membrane</location>
        <topology evidence="1">Peripheral membrane protein</topology>
    </subcellularLocation>
</comment>
<dbReference type="FunFam" id="3.10.20.90:FF:000185">
    <property type="entry name" value="UBX domain-containing protein 6"/>
    <property type="match status" value="1"/>
</dbReference>
<accession>A0A8J6K1C8</accession>
<evidence type="ECO:0000256" key="2">
    <source>
        <dbReference type="ARBA" id="ARBA00022786"/>
    </source>
</evidence>
<dbReference type="Gene3D" id="3.10.20.90">
    <property type="entry name" value="Phosphatidylinositol 3-kinase Catalytic Subunit, Chain A, domain 1"/>
    <property type="match status" value="1"/>
</dbReference>
<evidence type="ECO:0000256" key="8">
    <source>
        <dbReference type="SAM" id="MobiDB-lite"/>
    </source>
</evidence>
<feature type="region of interest" description="Disordered" evidence="8">
    <location>
        <begin position="106"/>
        <end position="136"/>
    </location>
</feature>
<dbReference type="PANTHER" id="PTHR23153">
    <property type="entry name" value="UBX-RELATED"/>
    <property type="match status" value="1"/>
</dbReference>
<comment type="function">
    <text evidence="4">May negatively regulate the ATPase activity of VCP, an ATP-driven segregase that associates with different cofactors to control a wide variety of cellular processes. As a cofactor of VCP, it may play a role in the transport of CAV1 to lysosomes for degradation. It may also play a role in endoplasmic reticulum-associated degradation (ERAD) of misfolded proteins. Together with VCP and other cofactors, it may play a role in macroautophagy, regulating for instance the clearance of damaged lysosomes.</text>
</comment>
<evidence type="ECO:0000256" key="7">
    <source>
        <dbReference type="ARBA" id="ARBA00075815"/>
    </source>
</evidence>
<dbReference type="PROSITE" id="PS50033">
    <property type="entry name" value="UBX"/>
    <property type="match status" value="1"/>
</dbReference>
<comment type="caution">
    <text evidence="10">The sequence shown here is derived from an EMBL/GenBank/DDBJ whole genome shotgun (WGS) entry which is preliminary data.</text>
</comment>
<dbReference type="Pfam" id="PF09409">
    <property type="entry name" value="PUB"/>
    <property type="match status" value="1"/>
</dbReference>
<dbReference type="InterPro" id="IPR018997">
    <property type="entry name" value="PUB_domain"/>
</dbReference>
<keyword evidence="3" id="KW-0472">Membrane</keyword>
<dbReference type="GO" id="GO:0016020">
    <property type="term" value="C:membrane"/>
    <property type="evidence" value="ECO:0007669"/>
    <property type="project" value="UniProtKB-SubCell"/>
</dbReference>
<dbReference type="SMART" id="SM00580">
    <property type="entry name" value="PUG"/>
    <property type="match status" value="1"/>
</dbReference>
<dbReference type="SUPFAM" id="SSF143503">
    <property type="entry name" value="PUG domain-like"/>
    <property type="match status" value="1"/>
</dbReference>
<evidence type="ECO:0000313" key="11">
    <source>
        <dbReference type="Proteomes" id="UP000770717"/>
    </source>
</evidence>
<sequence>MWYYRIYTLTPSSYMTYIYVLQRRRMYEKRSRGDVSSVQASADTRGQYLQSAARLIVAINPLNAVVNSVSGIVPPDNTVKERPAPRKAPAGEAQIAAASAAIARLDSKQGKGKTPHKEIADPLRKDVEPGEEVEAVPRHEQTGAEKDSIYNILFRCPLTGDLLRREEISAHIKESIEMLSTADPISASIMKIHTFNKDRDKVKLGVETMARYLKNLIGNPTEDKYQKIRLSNKIFQDKVMCLEGADEFFEAVGFEKKMLALEGQDQQEEFYVFDTDALDRLNDLQSHHDSLLSGEPLIATLDRQPQIFVPSPQAAKFDLPDDFFNLTIDEIRVEQKLRKEKLQQDSMLKTKAMREREDRQEAKRYKYTVLRIRFPDGYMLQGLFYAQERLSVLLDFIRQHLQNDWLPFELFAPCGRKLEDEQATFRESGLVPSALLTFHWNEAILADVEATEGYKTESVLKEDFLSLAVTLT</sequence>
<dbReference type="OrthoDB" id="49605at2759"/>
<comment type="subunit">
    <text evidence="5">Interacts with VCP through the PUB domain (via C-terminus) and VIM motif (via N-terminus); the interaction is direct. Forms a ternary complex with CAV1 and VCP. Interacts with SYVN1. Interacts with HERPUD1. Interacts with VCPKMT. May interact with DERL1. Interacts with PLAA, VCP and YOD1; may form a complex involved in macroautophagy. Interacts with LMAN1.</text>
</comment>
<evidence type="ECO:0000256" key="4">
    <source>
        <dbReference type="ARBA" id="ARBA00059509"/>
    </source>
</evidence>
<dbReference type="CDD" id="cd10460">
    <property type="entry name" value="PUB_UBXD1"/>
    <property type="match status" value="1"/>
</dbReference>
<evidence type="ECO:0000313" key="10">
    <source>
        <dbReference type="EMBL" id="KAG9471679.1"/>
    </source>
</evidence>
<dbReference type="Pfam" id="PF00789">
    <property type="entry name" value="UBX"/>
    <property type="match status" value="1"/>
</dbReference>
<evidence type="ECO:0000256" key="1">
    <source>
        <dbReference type="ARBA" id="ARBA00004170"/>
    </source>
</evidence>
<dbReference type="InterPro" id="IPR042774">
    <property type="entry name" value="UBXN6_PUB"/>
</dbReference>
<name>A0A8J6K1C8_ELECQ</name>
<evidence type="ECO:0000259" key="9">
    <source>
        <dbReference type="PROSITE" id="PS50033"/>
    </source>
</evidence>
<dbReference type="EMBL" id="WNTK01000117">
    <property type="protein sequence ID" value="KAG9471679.1"/>
    <property type="molecule type" value="Genomic_DNA"/>
</dbReference>
<organism evidence="10 11">
    <name type="scientific">Eleutherodactylus coqui</name>
    <name type="common">Puerto Rican coqui</name>
    <dbReference type="NCBI Taxonomy" id="57060"/>
    <lineage>
        <taxon>Eukaryota</taxon>
        <taxon>Metazoa</taxon>
        <taxon>Chordata</taxon>
        <taxon>Craniata</taxon>
        <taxon>Vertebrata</taxon>
        <taxon>Euteleostomi</taxon>
        <taxon>Amphibia</taxon>
        <taxon>Batrachia</taxon>
        <taxon>Anura</taxon>
        <taxon>Neobatrachia</taxon>
        <taxon>Hyloidea</taxon>
        <taxon>Eleutherodactylidae</taxon>
        <taxon>Eleutherodactylinae</taxon>
        <taxon>Eleutherodactylus</taxon>
        <taxon>Eleutherodactylus</taxon>
    </lineage>
</organism>
<dbReference type="Proteomes" id="UP000770717">
    <property type="component" value="Unassembled WGS sequence"/>
</dbReference>
<keyword evidence="11" id="KW-1185">Reference proteome</keyword>
<proteinExistence type="predicted"/>
<gene>
    <name evidence="10" type="ORF">GDO78_013794</name>
</gene>
<evidence type="ECO:0000256" key="5">
    <source>
        <dbReference type="ARBA" id="ARBA00065525"/>
    </source>
</evidence>
<dbReference type="SUPFAM" id="SSF54236">
    <property type="entry name" value="Ubiquitin-like"/>
    <property type="match status" value="1"/>
</dbReference>
<dbReference type="PANTHER" id="PTHR23153:SF38">
    <property type="entry name" value="UBX DOMAIN-CONTAINING PROTEIN 6"/>
    <property type="match status" value="1"/>
</dbReference>